<keyword evidence="2 4" id="KW-0238">DNA-binding</keyword>
<keyword evidence="3" id="KW-0233">DNA recombination</keyword>
<dbReference type="InterPro" id="IPR010998">
    <property type="entry name" value="Integrase_recombinase_N"/>
</dbReference>
<dbReference type="GO" id="GO:0003677">
    <property type="term" value="F:DNA binding"/>
    <property type="evidence" value="ECO:0007669"/>
    <property type="project" value="UniProtKB-UniRule"/>
</dbReference>
<dbReference type="EMBL" id="PDJZ01000002">
    <property type="protein sequence ID" value="RXJ85505.1"/>
    <property type="molecule type" value="Genomic_DNA"/>
</dbReference>
<name>A0A4V1LVW4_9BACT</name>
<dbReference type="GO" id="GO:0006310">
    <property type="term" value="P:DNA recombination"/>
    <property type="evidence" value="ECO:0007669"/>
    <property type="project" value="UniProtKB-KW"/>
</dbReference>
<dbReference type="OrthoDB" id="5346322at2"/>
<dbReference type="RefSeq" id="WP_128985731.1">
    <property type="nucleotide sequence ID" value="NZ_PDJZ01000002.1"/>
</dbReference>
<dbReference type="InterPro" id="IPR044068">
    <property type="entry name" value="CB"/>
</dbReference>
<dbReference type="GO" id="GO:0015074">
    <property type="term" value="P:DNA integration"/>
    <property type="evidence" value="ECO:0007669"/>
    <property type="project" value="UniProtKB-KW"/>
</dbReference>
<dbReference type="Proteomes" id="UP000290870">
    <property type="component" value="Unassembled WGS sequence"/>
</dbReference>
<dbReference type="Gene3D" id="1.10.150.130">
    <property type="match status" value="1"/>
</dbReference>
<dbReference type="InterPro" id="IPR011010">
    <property type="entry name" value="DNA_brk_join_enz"/>
</dbReference>
<proteinExistence type="predicted"/>
<comment type="caution">
    <text evidence="6">The sequence shown here is derived from an EMBL/GenBank/DDBJ whole genome shotgun (WGS) entry which is preliminary data.</text>
</comment>
<evidence type="ECO:0000256" key="2">
    <source>
        <dbReference type="ARBA" id="ARBA00023125"/>
    </source>
</evidence>
<feature type="domain" description="Core-binding (CB)" evidence="5">
    <location>
        <begin position="21"/>
        <end position="106"/>
    </location>
</feature>
<evidence type="ECO:0000313" key="6">
    <source>
        <dbReference type="EMBL" id="RXJ85505.1"/>
    </source>
</evidence>
<evidence type="ECO:0000256" key="4">
    <source>
        <dbReference type="PROSITE-ProRule" id="PRU01248"/>
    </source>
</evidence>
<evidence type="ECO:0000313" key="7">
    <source>
        <dbReference type="Proteomes" id="UP000290870"/>
    </source>
</evidence>
<dbReference type="Gene3D" id="1.10.443.10">
    <property type="entry name" value="Intergrase catalytic core"/>
    <property type="match status" value="1"/>
</dbReference>
<evidence type="ECO:0000256" key="1">
    <source>
        <dbReference type="ARBA" id="ARBA00022908"/>
    </source>
</evidence>
<dbReference type="PROSITE" id="PS51900">
    <property type="entry name" value="CB"/>
    <property type="match status" value="1"/>
</dbReference>
<accession>A0A4V1LVW4</accession>
<dbReference type="AlphaFoldDB" id="A0A4V1LVW4"/>
<dbReference type="InterPro" id="IPR013762">
    <property type="entry name" value="Integrase-like_cat_sf"/>
</dbReference>
<sequence length="306" mass="35789">MRGSVYYQSSQLAKQIFESGAKKEDRINPNYEHYQKVASYKTMESYRSIWNNFFNYLKEHWGIKDFEKIESQHIQAYMDYKIEYYPSKQYLEKISAALGKLEIALKLFAKNIHNEIREYDFSIRQNLLDEARDLKYVANNYHNRAYNNPELLISNLQNSLHKLAASIQYEGGARIEGVALIKTEQLLGTRKDTITNTQKGIIFTKEKGGKEGEVLVSLDTYNELENYLSLHPKFKINRQAYYEDIKQSALLSNETSEASHGLRWNFAKRRMLEYAKAGYSYAQSLQEVSYEMKHNRASITEHYLGG</sequence>
<evidence type="ECO:0000259" key="5">
    <source>
        <dbReference type="PROSITE" id="PS51900"/>
    </source>
</evidence>
<organism evidence="6 7">
    <name type="scientific">Arcobacter cloacae</name>
    <dbReference type="NCBI Taxonomy" id="1054034"/>
    <lineage>
        <taxon>Bacteria</taxon>
        <taxon>Pseudomonadati</taxon>
        <taxon>Campylobacterota</taxon>
        <taxon>Epsilonproteobacteria</taxon>
        <taxon>Campylobacterales</taxon>
        <taxon>Arcobacteraceae</taxon>
        <taxon>Arcobacter</taxon>
    </lineage>
</organism>
<evidence type="ECO:0000256" key="3">
    <source>
        <dbReference type="ARBA" id="ARBA00023172"/>
    </source>
</evidence>
<keyword evidence="1" id="KW-0229">DNA integration</keyword>
<dbReference type="SUPFAM" id="SSF56349">
    <property type="entry name" value="DNA breaking-rejoining enzymes"/>
    <property type="match status" value="1"/>
</dbReference>
<reference evidence="6 7" key="1">
    <citation type="submission" date="2017-10" db="EMBL/GenBank/DDBJ databases">
        <title>Genomics of the genus Arcobacter.</title>
        <authorList>
            <person name="Perez-Cataluna A."/>
            <person name="Figueras M.J."/>
        </authorList>
    </citation>
    <scope>NUCLEOTIDE SEQUENCE [LARGE SCALE GENOMIC DNA]</scope>
    <source>
        <strain evidence="6 7">F26</strain>
    </source>
</reference>
<gene>
    <name evidence="6" type="ORF">CRU90_02695</name>
</gene>
<protein>
    <recommendedName>
        <fullName evidence="5">Core-binding (CB) domain-containing protein</fullName>
    </recommendedName>
</protein>